<dbReference type="GO" id="GO:0016757">
    <property type="term" value="F:glycosyltransferase activity"/>
    <property type="evidence" value="ECO:0007669"/>
    <property type="project" value="UniProtKB-KW"/>
</dbReference>
<dbReference type="GO" id="GO:0005886">
    <property type="term" value="C:plasma membrane"/>
    <property type="evidence" value="ECO:0007669"/>
    <property type="project" value="UniProtKB-SubCell"/>
</dbReference>
<evidence type="ECO:0000256" key="3">
    <source>
        <dbReference type="ARBA" id="ARBA00022679"/>
    </source>
</evidence>
<dbReference type="AlphaFoldDB" id="Q3SHR1"/>
<feature type="transmembrane region" description="Helical" evidence="8">
    <location>
        <begin position="213"/>
        <end position="235"/>
    </location>
</feature>
<feature type="transmembrane region" description="Helical" evidence="8">
    <location>
        <begin position="163"/>
        <end position="180"/>
    </location>
</feature>
<dbReference type="GO" id="GO:0016780">
    <property type="term" value="F:phosphotransferase activity, for other substituted phosphate groups"/>
    <property type="evidence" value="ECO:0007669"/>
    <property type="project" value="InterPro"/>
</dbReference>
<evidence type="ECO:0000256" key="2">
    <source>
        <dbReference type="ARBA" id="ARBA00022475"/>
    </source>
</evidence>
<keyword evidence="3 9" id="KW-0808">Transferase</keyword>
<feature type="binding site" evidence="7">
    <location>
        <position position="131"/>
    </location>
    <ligand>
        <name>Mg(2+)</name>
        <dbReference type="ChEBI" id="CHEBI:18420"/>
    </ligand>
</feature>
<keyword evidence="2" id="KW-1003">Cell membrane</keyword>
<accession>Q3SHR1</accession>
<dbReference type="EMBL" id="CP000116">
    <property type="protein sequence ID" value="AAZ97825.1"/>
    <property type="molecule type" value="Genomic_DNA"/>
</dbReference>
<feature type="transmembrane region" description="Helical" evidence="8">
    <location>
        <begin position="138"/>
        <end position="157"/>
    </location>
</feature>
<proteinExistence type="predicted"/>
<feature type="transmembrane region" description="Helical" evidence="8">
    <location>
        <begin position="256"/>
        <end position="284"/>
    </location>
</feature>
<feature type="binding site" evidence="7">
    <location>
        <position position="191"/>
    </location>
    <ligand>
        <name>Mg(2+)</name>
        <dbReference type="ChEBI" id="CHEBI:18420"/>
    </ligand>
</feature>
<protein>
    <submittedName>
        <fullName evidence="9">Putative undecaprenyl phosphate N-acetylglucosaminyltransferase</fullName>
    </submittedName>
</protein>
<name>Q3SHR1_THIDA</name>
<dbReference type="GO" id="GO:0009103">
    <property type="term" value="P:lipopolysaccharide biosynthetic process"/>
    <property type="evidence" value="ECO:0007669"/>
    <property type="project" value="TreeGrafter"/>
</dbReference>
<keyword evidence="7" id="KW-0460">Magnesium</keyword>
<keyword evidence="10" id="KW-1185">Reference proteome</keyword>
<feature type="transmembrane region" description="Helical" evidence="8">
    <location>
        <begin position="187"/>
        <end position="207"/>
    </location>
</feature>
<evidence type="ECO:0000256" key="8">
    <source>
        <dbReference type="SAM" id="Phobius"/>
    </source>
</evidence>
<dbReference type="KEGG" id="tbd:Tbd_1872"/>
<dbReference type="InterPro" id="IPR000715">
    <property type="entry name" value="Glycosyl_transferase_4"/>
</dbReference>
<evidence type="ECO:0000256" key="7">
    <source>
        <dbReference type="PIRSR" id="PIRSR600715-1"/>
    </source>
</evidence>
<organism evidence="9 10">
    <name type="scientific">Thiobacillus denitrificans (strain ATCC 25259 / T1)</name>
    <dbReference type="NCBI Taxonomy" id="292415"/>
    <lineage>
        <taxon>Bacteria</taxon>
        <taxon>Pseudomonadati</taxon>
        <taxon>Pseudomonadota</taxon>
        <taxon>Betaproteobacteria</taxon>
        <taxon>Nitrosomonadales</taxon>
        <taxon>Thiobacillaceae</taxon>
        <taxon>Thiobacillus</taxon>
    </lineage>
</organism>
<dbReference type="eggNOG" id="COG0472">
    <property type="taxonomic scope" value="Bacteria"/>
</dbReference>
<gene>
    <name evidence="9" type="ordered locus">Tbd_1872</name>
</gene>
<keyword evidence="6 8" id="KW-0472">Membrane</keyword>
<evidence type="ECO:0000256" key="6">
    <source>
        <dbReference type="ARBA" id="ARBA00023136"/>
    </source>
</evidence>
<evidence type="ECO:0000256" key="1">
    <source>
        <dbReference type="ARBA" id="ARBA00004651"/>
    </source>
</evidence>
<evidence type="ECO:0000256" key="5">
    <source>
        <dbReference type="ARBA" id="ARBA00022989"/>
    </source>
</evidence>
<keyword evidence="4 8" id="KW-0812">Transmembrane</keyword>
<keyword evidence="5 8" id="KW-1133">Transmembrane helix</keyword>
<comment type="subcellular location">
    <subcellularLocation>
        <location evidence="1">Cell membrane</location>
        <topology evidence="1">Multi-pass membrane protein</topology>
    </subcellularLocation>
</comment>
<evidence type="ECO:0000256" key="4">
    <source>
        <dbReference type="ARBA" id="ARBA00022692"/>
    </source>
</evidence>
<reference evidence="9 10" key="1">
    <citation type="journal article" date="2006" name="J. Bacteriol.">
        <title>The genome sequence of the obligately chemolithoautotrophic, facultatively anaerobic bacterium Thiobacillus denitrificans.</title>
        <authorList>
            <person name="Beller H.R."/>
            <person name="Chain P.S."/>
            <person name="Letain T.E."/>
            <person name="Chakicherla A."/>
            <person name="Larimer F.W."/>
            <person name="Richardson P.M."/>
            <person name="Coleman M.A."/>
            <person name="Wood A.P."/>
            <person name="Kelly D.P."/>
        </authorList>
    </citation>
    <scope>NUCLEOTIDE SEQUENCE [LARGE SCALE GENOMIC DNA]</scope>
    <source>
        <strain evidence="9 10">ATCC 25259</strain>
    </source>
</reference>
<dbReference type="PANTHER" id="PTHR22926">
    <property type="entry name" value="PHOSPHO-N-ACETYLMURAMOYL-PENTAPEPTIDE-TRANSFERASE"/>
    <property type="match status" value="1"/>
</dbReference>
<feature type="transmembrane region" description="Helical" evidence="8">
    <location>
        <begin position="290"/>
        <end position="309"/>
    </location>
</feature>
<dbReference type="HOGENOM" id="CLU_023982_3_0_4"/>
<dbReference type="Pfam" id="PF00953">
    <property type="entry name" value="Glycos_transf_4"/>
    <property type="match status" value="1"/>
</dbReference>
<keyword evidence="9" id="KW-0328">Glycosyltransferase</keyword>
<evidence type="ECO:0000313" key="9">
    <source>
        <dbReference type="EMBL" id="AAZ97825.1"/>
    </source>
</evidence>
<sequence length="320" mass="33851">MMGMLAVLAAFAASWLTLGGLLKRRHVLPMDHPNARSLHATPTPRIGGLGIMAGVIVAGLWLADAALLPILLGATALAGLSLADDVRGLPVYVRFLAHFVAAAACLLTLGLSGWSLLAGTLAVVWMTNLYNFMDGADGLAGGMAVIGFGALALAAWLGDAPVLAAFCAAPAAAALAFLRFNFPPARLFMGDAGSIPLGFMAATLGILGARQGVWPWAFPLIVFSPFIVDATATLARRASRGEKVWRAHRSHYYQRVVLLGASHRQLAVAAWGLMLAMAALGFLLRSFPQQATALLILSAAIYLLIFFAIDRRWRLARNEV</sequence>
<evidence type="ECO:0000313" key="10">
    <source>
        <dbReference type="Proteomes" id="UP000008291"/>
    </source>
</evidence>
<dbReference type="STRING" id="292415.Tbd_1872"/>
<dbReference type="PANTHER" id="PTHR22926:SF3">
    <property type="entry name" value="UNDECAPRENYL-PHOSPHATE ALPHA-N-ACETYLGLUCOSAMINYL 1-PHOSPHATE TRANSFERASE"/>
    <property type="match status" value="1"/>
</dbReference>
<comment type="cofactor">
    <cofactor evidence="7">
        <name>Mg(2+)</name>
        <dbReference type="ChEBI" id="CHEBI:18420"/>
    </cofactor>
</comment>
<dbReference type="CDD" id="cd06854">
    <property type="entry name" value="GT_WbpL_WbcO_like"/>
    <property type="match status" value="1"/>
</dbReference>
<keyword evidence="7" id="KW-0479">Metal-binding</keyword>
<dbReference type="GO" id="GO:0071555">
    <property type="term" value="P:cell wall organization"/>
    <property type="evidence" value="ECO:0007669"/>
    <property type="project" value="TreeGrafter"/>
</dbReference>
<feature type="transmembrane region" description="Helical" evidence="8">
    <location>
        <begin position="95"/>
        <end position="126"/>
    </location>
</feature>
<dbReference type="GO" id="GO:0044038">
    <property type="term" value="P:cell wall macromolecule biosynthetic process"/>
    <property type="evidence" value="ECO:0007669"/>
    <property type="project" value="TreeGrafter"/>
</dbReference>
<feature type="transmembrane region" description="Helical" evidence="8">
    <location>
        <begin position="43"/>
        <end position="61"/>
    </location>
</feature>
<dbReference type="Proteomes" id="UP000008291">
    <property type="component" value="Chromosome"/>
</dbReference>
<dbReference type="GO" id="GO:0046872">
    <property type="term" value="F:metal ion binding"/>
    <property type="evidence" value="ECO:0007669"/>
    <property type="project" value="UniProtKB-KW"/>
</dbReference>